<accession>A0AAE4UBQ4</accession>
<dbReference type="Pfam" id="PF07085">
    <property type="entry name" value="DRTGG"/>
    <property type="match status" value="1"/>
</dbReference>
<comment type="similarity">
    <text evidence="5">In the N-terminal section; belongs to the CobB/CobQ family.</text>
</comment>
<dbReference type="GO" id="GO:0008959">
    <property type="term" value="F:phosphate acetyltransferase activity"/>
    <property type="evidence" value="ECO:0007669"/>
    <property type="project" value="UniProtKB-EC"/>
</dbReference>
<keyword evidence="9 17" id="KW-0808">Transferase</keyword>
<dbReference type="NCBIfam" id="NF004167">
    <property type="entry name" value="PRK05632.1"/>
    <property type="match status" value="1"/>
</dbReference>
<dbReference type="Proteomes" id="UP001185922">
    <property type="component" value="Unassembled WGS sequence"/>
</dbReference>
<dbReference type="GO" id="GO:0005737">
    <property type="term" value="C:cytoplasm"/>
    <property type="evidence" value="ECO:0007669"/>
    <property type="project" value="UniProtKB-SubCell"/>
</dbReference>
<dbReference type="RefSeq" id="WP_096274767.1">
    <property type="nucleotide sequence ID" value="NZ_CP091855.1"/>
</dbReference>
<dbReference type="SUPFAM" id="SSF53659">
    <property type="entry name" value="Isocitrate/Isopropylmalate dehydrogenase-like"/>
    <property type="match status" value="1"/>
</dbReference>
<evidence type="ECO:0000256" key="9">
    <source>
        <dbReference type="ARBA" id="ARBA00022679"/>
    </source>
</evidence>
<dbReference type="AlphaFoldDB" id="A0AAE4UBQ4"/>
<comment type="pathway">
    <text evidence="3">Metabolic intermediate biosynthesis; acetyl-CoA biosynthesis; acetyl-CoA from acetate: step 2/2.</text>
</comment>
<sequence length="747" mass="79047">MLGRMATDAAVSDRSAGDRVAGDRGAGSESTTSIYLASAEGETGKSVVALGLLALFAATGGRVGVFRPITRANGDKRDPLLDLLIDYDSVDVPYEDCLGVTYEQVHDDPDAAIGEIVARFHALATRCDRVVIVGSDYTDVGTPSELSFNARIAANLSAPMVLALKAIDRSPAEIADLAEGLLAEVGAAHATPIAMVANRCDPDRLDEIRATLRRTGVPSLCLPEEPILFAPTMGELKESLGATLYSGDEELLDHEALRVMVGGMTVEHILERLTDGTVVITPADRSDVLLALVNANTAQGFPRLSGIILNGGLKPHPMIEALVSGLKPTLPIISCPHGTYDTARTAAHTRGRLGAGSARKIEAALALMETHVDPEVVMRNLNVEVPSVVTPQMFEYRLISRARAQRKHIVLPEGDDDRILRAASRLLRRGVADLTLLGDPDAVQERAIELGLDLAGVTVIDPATSEYLDEFARIYTDLRKHKGMELDRAREKVIDVSYFGTMMVHTGRADGMVSGAAHTTAHTIRPAFEIIKTKPGVSTVSSVFFMCLADKVLAYGDCAIVPDPTDEQLADIAISSAQTSAAFGIDPRVAMLSYSTGTSGSGVDVEKVKTATELVRQRAPELLVEGPIQYDAAVEPSVAETKMPDSPVAGRATVLIFPDLNTGNNTYKAVQRSAGAVAIGPVLQGLNKPINDLSRGALVSDIVNTVAITAIQAQQVDAEEAGTDGVATEEAGTAEADTEEVATGEAR</sequence>
<evidence type="ECO:0000256" key="8">
    <source>
        <dbReference type="ARBA" id="ARBA00022490"/>
    </source>
</evidence>
<evidence type="ECO:0000256" key="5">
    <source>
        <dbReference type="ARBA" id="ARBA00009786"/>
    </source>
</evidence>
<dbReference type="Gene3D" id="3.40.50.10950">
    <property type="match status" value="1"/>
</dbReference>
<dbReference type="InterPro" id="IPR027417">
    <property type="entry name" value="P-loop_NTPase"/>
</dbReference>
<comment type="similarity">
    <text evidence="4">In the C-terminal section; belongs to the phosphate acetyltransferase and butyryltransferase family.</text>
</comment>
<dbReference type="FunFam" id="3.40.50.10750:FF:000001">
    <property type="entry name" value="Phosphate acetyltransferase"/>
    <property type="match status" value="1"/>
</dbReference>
<dbReference type="Pfam" id="PF13500">
    <property type="entry name" value="AAA_26"/>
    <property type="match status" value="1"/>
</dbReference>
<dbReference type="SUPFAM" id="SSF52540">
    <property type="entry name" value="P-loop containing nucleoside triphosphate hydrolases"/>
    <property type="match status" value="1"/>
</dbReference>
<evidence type="ECO:0000256" key="4">
    <source>
        <dbReference type="ARBA" id="ARBA00008756"/>
    </source>
</evidence>
<dbReference type="Gene3D" id="3.40.50.300">
    <property type="entry name" value="P-loop containing nucleotide triphosphate hydrolases"/>
    <property type="match status" value="1"/>
</dbReference>
<dbReference type="InterPro" id="IPR042112">
    <property type="entry name" value="P_AcTrfase_dom2"/>
</dbReference>
<dbReference type="GeneID" id="77170107"/>
<feature type="compositionally biased region" description="Low complexity" evidence="13">
    <location>
        <begin position="723"/>
        <end position="735"/>
    </location>
</feature>
<comment type="subcellular location">
    <subcellularLocation>
        <location evidence="2">Cytoplasm</location>
    </subcellularLocation>
</comment>
<dbReference type="Gene3D" id="3.40.50.10750">
    <property type="entry name" value="Isocitrate/Isopropylmalate dehydrogenase-like"/>
    <property type="match status" value="1"/>
</dbReference>
<keyword evidence="10 17" id="KW-0012">Acyltransferase</keyword>
<comment type="function">
    <text evidence="12">Involved in acetate metabolism.</text>
</comment>
<feature type="domain" description="Phosphate acetyl/butaryl transferase" evidence="14">
    <location>
        <begin position="393"/>
        <end position="710"/>
    </location>
</feature>
<name>A0AAE4UBQ4_9ACTN</name>
<dbReference type="PIRSF" id="PIRSF006107">
    <property type="entry name" value="PhpActrans_proteobac"/>
    <property type="match status" value="1"/>
</dbReference>
<evidence type="ECO:0000256" key="1">
    <source>
        <dbReference type="ARBA" id="ARBA00000705"/>
    </source>
</evidence>
<feature type="domain" description="DRTGG" evidence="15">
    <location>
        <begin position="235"/>
        <end position="346"/>
    </location>
</feature>
<organism evidence="17 19">
    <name type="scientific">Gordonia amicalis</name>
    <dbReference type="NCBI Taxonomy" id="89053"/>
    <lineage>
        <taxon>Bacteria</taxon>
        <taxon>Bacillati</taxon>
        <taxon>Actinomycetota</taxon>
        <taxon>Actinomycetes</taxon>
        <taxon>Mycobacteriales</taxon>
        <taxon>Gordoniaceae</taxon>
        <taxon>Gordonia</taxon>
    </lineage>
</organism>
<dbReference type="NCBIfam" id="TIGR00651">
    <property type="entry name" value="pta"/>
    <property type="match status" value="1"/>
</dbReference>
<dbReference type="EMBL" id="JAWLKH010000021">
    <property type="protein sequence ID" value="MDV6313712.1"/>
    <property type="molecule type" value="Genomic_DNA"/>
</dbReference>
<dbReference type="NCBIfam" id="NF007233">
    <property type="entry name" value="PRK09653.1"/>
    <property type="match status" value="1"/>
</dbReference>
<proteinExistence type="inferred from homology"/>
<comment type="caution">
    <text evidence="17">The sequence shown here is derived from an EMBL/GenBank/DDBJ whole genome shotgun (WGS) entry which is preliminary data.</text>
</comment>
<evidence type="ECO:0000313" key="19">
    <source>
        <dbReference type="Proteomes" id="UP001185922"/>
    </source>
</evidence>
<feature type="region of interest" description="Disordered" evidence="13">
    <location>
        <begin position="1"/>
        <end position="28"/>
    </location>
</feature>
<dbReference type="PANTHER" id="PTHR43356:SF3">
    <property type="entry name" value="PHOSPHATE ACETYLTRANSFERASE"/>
    <property type="match status" value="1"/>
</dbReference>
<dbReference type="InterPro" id="IPR004614">
    <property type="entry name" value="P_AcTrfase"/>
</dbReference>
<dbReference type="EC" id="2.3.1.8" evidence="6"/>
<keyword evidence="18" id="KW-1185">Reference proteome</keyword>
<dbReference type="InterPro" id="IPR028979">
    <property type="entry name" value="Ser_kin/Pase_Hpr-like_N_sf"/>
</dbReference>
<evidence type="ECO:0000256" key="12">
    <source>
        <dbReference type="ARBA" id="ARBA00049955"/>
    </source>
</evidence>
<evidence type="ECO:0000256" key="11">
    <source>
        <dbReference type="ARBA" id="ARBA00031108"/>
    </source>
</evidence>
<dbReference type="InterPro" id="IPR042113">
    <property type="entry name" value="P_AcTrfase_dom1"/>
</dbReference>
<dbReference type="InterPro" id="IPR050500">
    <property type="entry name" value="Phos_Acetyltrans/Butyryltrans"/>
</dbReference>
<dbReference type="InterPro" id="IPR010766">
    <property type="entry name" value="DRTGG"/>
</dbReference>
<feature type="compositionally biased region" description="Acidic residues" evidence="13">
    <location>
        <begin position="736"/>
        <end position="747"/>
    </location>
</feature>
<comment type="catalytic activity">
    <reaction evidence="1">
        <text>acetyl-CoA + phosphate = acetyl phosphate + CoA</text>
        <dbReference type="Rhea" id="RHEA:19521"/>
        <dbReference type="ChEBI" id="CHEBI:22191"/>
        <dbReference type="ChEBI" id="CHEBI:43474"/>
        <dbReference type="ChEBI" id="CHEBI:57287"/>
        <dbReference type="ChEBI" id="CHEBI:57288"/>
        <dbReference type="EC" id="2.3.1.8"/>
    </reaction>
</comment>
<evidence type="ECO:0000259" key="15">
    <source>
        <dbReference type="Pfam" id="PF07085"/>
    </source>
</evidence>
<evidence type="ECO:0000256" key="7">
    <source>
        <dbReference type="ARBA" id="ARBA00021528"/>
    </source>
</evidence>
<dbReference type="Proteomes" id="UP001185779">
    <property type="component" value="Unassembled WGS sequence"/>
</dbReference>
<dbReference type="EMBL" id="JAWLKI010000026">
    <property type="protein sequence ID" value="MDV6309325.1"/>
    <property type="molecule type" value="Genomic_DNA"/>
</dbReference>
<dbReference type="InterPro" id="IPR002505">
    <property type="entry name" value="PTA_PTB"/>
</dbReference>
<evidence type="ECO:0000256" key="13">
    <source>
        <dbReference type="SAM" id="MobiDB-lite"/>
    </source>
</evidence>
<feature type="region of interest" description="Disordered" evidence="13">
    <location>
        <begin position="717"/>
        <end position="747"/>
    </location>
</feature>
<dbReference type="InterPro" id="IPR016475">
    <property type="entry name" value="P-Actrans_bac"/>
</dbReference>
<protein>
    <recommendedName>
        <fullName evidence="7">Phosphate acetyltransferase</fullName>
        <ecNumber evidence="6">2.3.1.8</ecNumber>
    </recommendedName>
    <alternativeName>
        <fullName evidence="11">Phosphotransacetylase</fullName>
    </alternativeName>
</protein>
<keyword evidence="8" id="KW-0963">Cytoplasm</keyword>
<reference evidence="17 18" key="1">
    <citation type="submission" date="2023-10" db="EMBL/GenBank/DDBJ databases">
        <title>Development of a sustainable strategy for remediation of hydrocarbon-contaminated territories based on the waste exchange concept.</title>
        <authorList>
            <person name="Krivoruchko A."/>
        </authorList>
    </citation>
    <scope>NUCLEOTIDE SEQUENCE</scope>
    <source>
        <strain evidence="16 18">IEGM 1266</strain>
        <strain evidence="17">IEGM 1279</strain>
    </source>
</reference>
<evidence type="ECO:0000313" key="18">
    <source>
        <dbReference type="Proteomes" id="UP001185779"/>
    </source>
</evidence>
<dbReference type="PANTHER" id="PTHR43356">
    <property type="entry name" value="PHOSPHATE ACETYLTRANSFERASE"/>
    <property type="match status" value="1"/>
</dbReference>
<evidence type="ECO:0000256" key="3">
    <source>
        <dbReference type="ARBA" id="ARBA00004989"/>
    </source>
</evidence>
<evidence type="ECO:0000256" key="2">
    <source>
        <dbReference type="ARBA" id="ARBA00004496"/>
    </source>
</evidence>
<dbReference type="Gene3D" id="3.40.1390.20">
    <property type="entry name" value="HprK N-terminal domain-like"/>
    <property type="match status" value="1"/>
</dbReference>
<evidence type="ECO:0000313" key="16">
    <source>
        <dbReference type="EMBL" id="MDV6309325.1"/>
    </source>
</evidence>
<evidence type="ECO:0000313" key="17">
    <source>
        <dbReference type="EMBL" id="MDV6313712.1"/>
    </source>
</evidence>
<dbReference type="Pfam" id="PF01515">
    <property type="entry name" value="PTA_PTB"/>
    <property type="match status" value="1"/>
</dbReference>
<evidence type="ECO:0000256" key="6">
    <source>
        <dbReference type="ARBA" id="ARBA00012707"/>
    </source>
</evidence>
<evidence type="ECO:0000259" key="14">
    <source>
        <dbReference type="Pfam" id="PF01515"/>
    </source>
</evidence>
<dbReference type="SUPFAM" id="SSF75138">
    <property type="entry name" value="HprK N-terminal domain-like"/>
    <property type="match status" value="1"/>
</dbReference>
<evidence type="ECO:0000256" key="10">
    <source>
        <dbReference type="ARBA" id="ARBA00023315"/>
    </source>
</evidence>
<gene>
    <name evidence="17" type="primary">pta</name>
    <name evidence="16" type="ORF">R3P94_18805</name>
    <name evidence="17" type="ORF">R3Q15_17770</name>
</gene>